<dbReference type="EMBL" id="JAHBAY010000003">
    <property type="protein sequence ID" value="MBT0768772.1"/>
    <property type="molecule type" value="Genomic_DNA"/>
</dbReference>
<dbReference type="PRINTS" id="PR00082">
    <property type="entry name" value="GLFDHDRGNASE"/>
</dbReference>
<dbReference type="Pfam" id="PF02812">
    <property type="entry name" value="ELFV_dehydrog_N"/>
    <property type="match status" value="1"/>
</dbReference>
<dbReference type="InterPro" id="IPR006097">
    <property type="entry name" value="Glu/Leu/Phe/Val/Trp_DH_dimer"/>
</dbReference>
<name>A0ABS5TCG1_9ACTN</name>
<feature type="domain" description="Glutamate/phenylalanine/leucine/valine/L-tryptophan dehydrogenase C-terminal" evidence="5">
    <location>
        <begin position="143"/>
        <end position="346"/>
    </location>
</feature>
<dbReference type="PANTHER" id="PTHR42722:SF1">
    <property type="entry name" value="VALINE DEHYDROGENASE"/>
    <property type="match status" value="1"/>
</dbReference>
<evidence type="ECO:0000313" key="6">
    <source>
        <dbReference type="EMBL" id="MBT0768772.1"/>
    </source>
</evidence>
<dbReference type="SUPFAM" id="SSF51735">
    <property type="entry name" value="NAD(P)-binding Rossmann-fold domains"/>
    <property type="match status" value="1"/>
</dbReference>
<evidence type="ECO:0000313" key="7">
    <source>
        <dbReference type="Proteomes" id="UP001197247"/>
    </source>
</evidence>
<evidence type="ECO:0000256" key="4">
    <source>
        <dbReference type="RuleBase" id="RU004417"/>
    </source>
</evidence>
<accession>A0ABS5TCG1</accession>
<dbReference type="Pfam" id="PF00208">
    <property type="entry name" value="ELFV_dehydrog"/>
    <property type="match status" value="1"/>
</dbReference>
<evidence type="ECO:0000256" key="3">
    <source>
        <dbReference type="ARBA" id="ARBA00023027"/>
    </source>
</evidence>
<keyword evidence="3" id="KW-0520">NAD</keyword>
<dbReference type="PIRSF" id="PIRSF000188">
    <property type="entry name" value="Phe_leu_dh"/>
    <property type="match status" value="1"/>
</dbReference>
<dbReference type="Gene3D" id="3.40.50.10860">
    <property type="entry name" value="Leucine Dehydrogenase, chain A, domain 1"/>
    <property type="match status" value="1"/>
</dbReference>
<sequence length="351" mass="36648">MTTRIPAAEELTAENVRITRGRRSGQPVMIGVHSTRLGPALGGCRVKRYARWQDGLDDVLRLSAAMTEKAALAGLDHGGGKTVVALTGAPFRRDDLLADIADAVEDLGGRYVTGPDIGTGPADMTALRRRTRHVLCRPEADGGSGDSSGPTALGVLASIDAVRENLWPGRDLAGLRFTVIGLGHVGSLVADELTRRGARVASTDLDPRLRRDGWLEPDRALGTATDVLVPCATGGLLTPQTVATLDCAAVVGAANNQLDHDGTADLLHARGVLWAPDTVVSAGGIISAVARERRGAGRQEAEREVRAIGPRLAGILGVARAEGITPLAAARSRAMQRISAESKKNSADGRS</sequence>
<keyword evidence="7" id="KW-1185">Reference proteome</keyword>
<dbReference type="RefSeq" id="WP_214155079.1">
    <property type="nucleotide sequence ID" value="NZ_JAHBAY010000003.1"/>
</dbReference>
<reference evidence="6 7" key="1">
    <citation type="submission" date="2021-05" db="EMBL/GenBank/DDBJ databases">
        <title>Kineosporia and Streptomyces sp. nov. two new marine actinobacteria isolated from Coral.</title>
        <authorList>
            <person name="Buangrab K."/>
            <person name="Sutthacheep M."/>
            <person name="Yeemin T."/>
            <person name="Harunari E."/>
            <person name="Igarashi Y."/>
            <person name="Kanchanasin P."/>
            <person name="Tanasupawat S."/>
            <person name="Phongsopitanun W."/>
        </authorList>
    </citation>
    <scope>NUCLEOTIDE SEQUENCE [LARGE SCALE GENOMIC DNA]</scope>
    <source>
        <strain evidence="6 7">J2-2</strain>
    </source>
</reference>
<dbReference type="InterPro" id="IPR016211">
    <property type="entry name" value="Glu/Phe/Leu/Val/Trp_DH_bac/arc"/>
</dbReference>
<dbReference type="SUPFAM" id="SSF53223">
    <property type="entry name" value="Aminoacid dehydrogenase-like, N-terminal domain"/>
    <property type="match status" value="1"/>
</dbReference>
<protein>
    <recommendedName>
        <fullName evidence="5">Glutamate/phenylalanine/leucine/valine/L-tryptophan dehydrogenase C-terminal domain-containing protein</fullName>
    </recommendedName>
</protein>
<gene>
    <name evidence="6" type="ORF">KIH74_07535</name>
</gene>
<dbReference type="InterPro" id="IPR046346">
    <property type="entry name" value="Aminoacid_DH-like_N_sf"/>
</dbReference>
<dbReference type="InterPro" id="IPR036291">
    <property type="entry name" value="NAD(P)-bd_dom_sf"/>
</dbReference>
<evidence type="ECO:0000259" key="5">
    <source>
        <dbReference type="SMART" id="SM00839"/>
    </source>
</evidence>
<evidence type="ECO:0000256" key="2">
    <source>
        <dbReference type="ARBA" id="ARBA00023002"/>
    </source>
</evidence>
<dbReference type="Gene3D" id="3.40.50.720">
    <property type="entry name" value="NAD(P)-binding Rossmann-like Domain"/>
    <property type="match status" value="1"/>
</dbReference>
<keyword evidence="2 4" id="KW-0560">Oxidoreductase</keyword>
<comment type="similarity">
    <text evidence="1 4">Belongs to the Glu/Leu/Phe/Val dehydrogenases family.</text>
</comment>
<organism evidence="6 7">
    <name type="scientific">Kineosporia corallincola</name>
    <dbReference type="NCBI Taxonomy" id="2835133"/>
    <lineage>
        <taxon>Bacteria</taxon>
        <taxon>Bacillati</taxon>
        <taxon>Actinomycetota</taxon>
        <taxon>Actinomycetes</taxon>
        <taxon>Kineosporiales</taxon>
        <taxon>Kineosporiaceae</taxon>
        <taxon>Kineosporia</taxon>
    </lineage>
</organism>
<proteinExistence type="inferred from homology"/>
<dbReference type="PANTHER" id="PTHR42722">
    <property type="entry name" value="LEUCINE DEHYDROGENASE"/>
    <property type="match status" value="1"/>
</dbReference>
<dbReference type="Proteomes" id="UP001197247">
    <property type="component" value="Unassembled WGS sequence"/>
</dbReference>
<dbReference type="SMART" id="SM00839">
    <property type="entry name" value="ELFV_dehydrog"/>
    <property type="match status" value="1"/>
</dbReference>
<dbReference type="InterPro" id="IPR006095">
    <property type="entry name" value="Glu/Leu/Phe/Val/Trp_DH"/>
</dbReference>
<evidence type="ECO:0000256" key="1">
    <source>
        <dbReference type="ARBA" id="ARBA00006382"/>
    </source>
</evidence>
<comment type="caution">
    <text evidence="6">The sequence shown here is derived from an EMBL/GenBank/DDBJ whole genome shotgun (WGS) entry which is preliminary data.</text>
</comment>
<dbReference type="InterPro" id="IPR006096">
    <property type="entry name" value="Glu/Leu/Phe/Val/Trp_DH_C"/>
</dbReference>